<proteinExistence type="predicted"/>
<dbReference type="InterPro" id="IPR027839">
    <property type="entry name" value="DUF4432"/>
</dbReference>
<sequence>MNELLRQGYLGNPAQLVTLRRVTVNEGKARGTEIIEVATAGGLALDIRPDAGLDIGQCRYQGITMSWMSKNGYDSPAAISPYETEFLNTFPGGLLYTCGLRSAGPANRDGGEWHPLHGRYHSLAAEHISARIEQNEIIVQGTIRETALFGHVLEVVRTIRIPAFGASVTVNDTITNLTPRDEEIMQIYHCNFGYPLLSEHAHLVLPQERETIPRTEFAKTGLGRECTFEKPVPGEEERVFFQKMKMDFWAQLENPDLGVRMVLSWSGDTLPILSQWRSMASGDYVLGLEPTNCYIMGRHDERENGTLPVLKAFEQVTNTVKIDFMKL</sequence>
<dbReference type="AlphaFoldDB" id="A0A9D2BYD9"/>
<dbReference type="Pfam" id="PF14486">
    <property type="entry name" value="DUF4432"/>
    <property type="match status" value="1"/>
</dbReference>
<evidence type="ECO:0000313" key="1">
    <source>
        <dbReference type="EMBL" id="HIY20315.1"/>
    </source>
</evidence>
<reference evidence="1" key="1">
    <citation type="journal article" date="2021" name="PeerJ">
        <title>Extensive microbial diversity within the chicken gut microbiome revealed by metagenomics and culture.</title>
        <authorList>
            <person name="Gilroy R."/>
            <person name="Ravi A."/>
            <person name="Getino M."/>
            <person name="Pursley I."/>
            <person name="Horton D.L."/>
            <person name="Alikhan N.F."/>
            <person name="Baker D."/>
            <person name="Gharbi K."/>
            <person name="Hall N."/>
            <person name="Watson M."/>
            <person name="Adriaenssens E.M."/>
            <person name="Foster-Nyarko E."/>
            <person name="Jarju S."/>
            <person name="Secka A."/>
            <person name="Antonio M."/>
            <person name="Oren A."/>
            <person name="Chaudhuri R.R."/>
            <person name="La Ragione R."/>
            <person name="Hildebrand F."/>
            <person name="Pallen M.J."/>
        </authorList>
    </citation>
    <scope>NUCLEOTIDE SEQUENCE</scope>
    <source>
        <strain evidence="1">ChiBcec16_6824</strain>
    </source>
</reference>
<reference evidence="1" key="2">
    <citation type="submission" date="2021-04" db="EMBL/GenBank/DDBJ databases">
        <authorList>
            <person name="Gilroy R."/>
        </authorList>
    </citation>
    <scope>NUCLEOTIDE SEQUENCE</scope>
    <source>
        <strain evidence="1">ChiBcec16_6824</strain>
    </source>
</reference>
<organism evidence="1 2">
    <name type="scientific">Candidatus Flavonifractor merdigallinarum</name>
    <dbReference type="NCBI Taxonomy" id="2838589"/>
    <lineage>
        <taxon>Bacteria</taxon>
        <taxon>Bacillati</taxon>
        <taxon>Bacillota</taxon>
        <taxon>Clostridia</taxon>
        <taxon>Eubacteriales</taxon>
        <taxon>Oscillospiraceae</taxon>
        <taxon>Flavonifractor</taxon>
    </lineage>
</organism>
<name>A0A9D2BYD9_9FIRM</name>
<evidence type="ECO:0000313" key="2">
    <source>
        <dbReference type="Proteomes" id="UP000823868"/>
    </source>
</evidence>
<dbReference type="CDD" id="cd09023">
    <property type="entry name" value="Aldose_epim_Ec_c4013"/>
    <property type="match status" value="1"/>
</dbReference>
<dbReference type="InterPro" id="IPR014718">
    <property type="entry name" value="GH-type_carb-bd"/>
</dbReference>
<dbReference type="Gene3D" id="2.70.98.10">
    <property type="match status" value="1"/>
</dbReference>
<dbReference type="Proteomes" id="UP000823868">
    <property type="component" value="Unassembled WGS sequence"/>
</dbReference>
<protein>
    <submittedName>
        <fullName evidence="1">Aldose 1-epimerase family protein</fullName>
    </submittedName>
</protein>
<accession>A0A9D2BYD9</accession>
<dbReference type="GO" id="GO:0030246">
    <property type="term" value="F:carbohydrate binding"/>
    <property type="evidence" value="ECO:0007669"/>
    <property type="project" value="InterPro"/>
</dbReference>
<comment type="caution">
    <text evidence="1">The sequence shown here is derived from an EMBL/GenBank/DDBJ whole genome shotgun (WGS) entry which is preliminary data.</text>
</comment>
<dbReference type="EMBL" id="DXDX01000005">
    <property type="protein sequence ID" value="HIY20315.1"/>
    <property type="molecule type" value="Genomic_DNA"/>
</dbReference>
<gene>
    <name evidence="1" type="ORF">H9841_00245</name>
</gene>